<reference evidence="1 2" key="1">
    <citation type="submission" date="2013-02" db="EMBL/GenBank/DDBJ databases">
        <title>Genome sequence of Clostridium saccharoperbutylacetonicum N1-4(HMT).</title>
        <authorList>
            <person name="Poehlein A."/>
            <person name="Daniel R."/>
        </authorList>
    </citation>
    <scope>NUCLEOTIDE SEQUENCE [LARGE SCALE GENOMIC DNA]</scope>
    <source>
        <strain evidence="2">N1-4(HMT)</strain>
    </source>
</reference>
<keyword evidence="2" id="KW-1185">Reference proteome</keyword>
<dbReference type="KEGG" id="csr:Cspa_c32790"/>
<dbReference type="AlphaFoldDB" id="M1LV92"/>
<evidence type="ECO:0000313" key="2">
    <source>
        <dbReference type="Proteomes" id="UP000011728"/>
    </source>
</evidence>
<dbReference type="HOGENOM" id="CLU_2408087_0_0_9"/>
<gene>
    <name evidence="1" type="ORF">Cspa_c32790</name>
</gene>
<organism evidence="1 2">
    <name type="scientific">Clostridium saccharoperbutylacetonicum N1-4(HMT)</name>
    <dbReference type="NCBI Taxonomy" id="931276"/>
    <lineage>
        <taxon>Bacteria</taxon>
        <taxon>Bacillati</taxon>
        <taxon>Bacillota</taxon>
        <taxon>Clostridia</taxon>
        <taxon>Eubacteriales</taxon>
        <taxon>Clostridiaceae</taxon>
        <taxon>Clostridium</taxon>
    </lineage>
</organism>
<sequence>MHMNTNKIKNHKKSENLTYAAILLILAGFQYLITEAVAASAWKSPSYSYTYNFISDLVMHIKGELFLGRLINSPLHFVMNGGFITKCKVYYL</sequence>
<proteinExistence type="predicted"/>
<protein>
    <submittedName>
        <fullName evidence="1">Uncharacterized protein</fullName>
    </submittedName>
</protein>
<name>M1LV92_9CLOT</name>
<dbReference type="Proteomes" id="UP000011728">
    <property type="component" value="Chromosome"/>
</dbReference>
<dbReference type="PATRIC" id="fig|931276.5.peg.3302"/>
<accession>M1LV92</accession>
<evidence type="ECO:0000313" key="1">
    <source>
        <dbReference type="EMBL" id="AGF57040.1"/>
    </source>
</evidence>
<dbReference type="EMBL" id="CP004121">
    <property type="protein sequence ID" value="AGF57040.1"/>
    <property type="molecule type" value="Genomic_DNA"/>
</dbReference>